<proteinExistence type="predicted"/>
<dbReference type="SMART" id="SM00354">
    <property type="entry name" value="HTH_LACI"/>
    <property type="match status" value="1"/>
</dbReference>
<dbReference type="SUPFAM" id="SSF47413">
    <property type="entry name" value="lambda repressor-like DNA-binding domains"/>
    <property type="match status" value="1"/>
</dbReference>
<dbReference type="CDD" id="cd06267">
    <property type="entry name" value="PBP1_LacI_sugar_binding-like"/>
    <property type="match status" value="1"/>
</dbReference>
<keyword evidence="1" id="KW-0678">Repressor</keyword>
<evidence type="ECO:0000313" key="8">
    <source>
        <dbReference type="Proteomes" id="UP000199671"/>
    </source>
</evidence>
<dbReference type="Gene3D" id="3.40.50.2300">
    <property type="match status" value="2"/>
</dbReference>
<dbReference type="SUPFAM" id="SSF53822">
    <property type="entry name" value="Periplasmic binding protein-like I"/>
    <property type="match status" value="1"/>
</dbReference>
<keyword evidence="4" id="KW-0804">Transcription</keyword>
<protein>
    <submittedName>
        <fullName evidence="7">LacI family transcriptional regulator</fullName>
    </submittedName>
</protein>
<dbReference type="Pfam" id="PF00356">
    <property type="entry name" value="LacI"/>
    <property type="match status" value="1"/>
</dbReference>
<dbReference type="Gene3D" id="1.10.260.40">
    <property type="entry name" value="lambda repressor-like DNA-binding domains"/>
    <property type="match status" value="1"/>
</dbReference>
<organism evidence="7 8">
    <name type="scientific">Actinomyces ruminicola</name>
    <dbReference type="NCBI Taxonomy" id="332524"/>
    <lineage>
        <taxon>Bacteria</taxon>
        <taxon>Bacillati</taxon>
        <taxon>Actinomycetota</taxon>
        <taxon>Actinomycetes</taxon>
        <taxon>Actinomycetales</taxon>
        <taxon>Actinomycetaceae</taxon>
        <taxon>Actinomyces</taxon>
    </lineage>
</organism>
<accession>A0A1G9ZZL1</accession>
<dbReference type="InterPro" id="IPR010982">
    <property type="entry name" value="Lambda_DNA-bd_dom_sf"/>
</dbReference>
<dbReference type="AlphaFoldDB" id="A0A1G9ZZL1"/>
<dbReference type="Pfam" id="PF13377">
    <property type="entry name" value="Peripla_BP_3"/>
    <property type="match status" value="1"/>
</dbReference>
<dbReference type="EMBL" id="FNHU01000021">
    <property type="protein sequence ID" value="SDN27052.1"/>
    <property type="molecule type" value="Genomic_DNA"/>
</dbReference>
<evidence type="ECO:0000256" key="4">
    <source>
        <dbReference type="ARBA" id="ARBA00023163"/>
    </source>
</evidence>
<dbReference type="Proteomes" id="UP000199671">
    <property type="component" value="Unassembled WGS sequence"/>
</dbReference>
<evidence type="ECO:0000313" key="7">
    <source>
        <dbReference type="EMBL" id="SDN27052.1"/>
    </source>
</evidence>
<dbReference type="GO" id="GO:0003700">
    <property type="term" value="F:DNA-binding transcription factor activity"/>
    <property type="evidence" value="ECO:0007669"/>
    <property type="project" value="TreeGrafter"/>
</dbReference>
<evidence type="ECO:0000256" key="2">
    <source>
        <dbReference type="ARBA" id="ARBA00023015"/>
    </source>
</evidence>
<keyword evidence="2" id="KW-0805">Transcription regulation</keyword>
<evidence type="ECO:0000256" key="5">
    <source>
        <dbReference type="SAM" id="MobiDB-lite"/>
    </source>
</evidence>
<evidence type="ECO:0000256" key="1">
    <source>
        <dbReference type="ARBA" id="ARBA00022491"/>
    </source>
</evidence>
<keyword evidence="3" id="KW-0238">DNA-binding</keyword>
<dbReference type="InterPro" id="IPR028082">
    <property type="entry name" value="Peripla_BP_I"/>
</dbReference>
<dbReference type="PROSITE" id="PS50932">
    <property type="entry name" value="HTH_LACI_2"/>
    <property type="match status" value="1"/>
</dbReference>
<dbReference type="CDD" id="cd01392">
    <property type="entry name" value="HTH_LacI"/>
    <property type="match status" value="1"/>
</dbReference>
<feature type="compositionally biased region" description="Acidic residues" evidence="5">
    <location>
        <begin position="1"/>
        <end position="10"/>
    </location>
</feature>
<feature type="region of interest" description="Disordered" evidence="5">
    <location>
        <begin position="1"/>
        <end position="33"/>
    </location>
</feature>
<sequence length="370" mass="39304">MPTTVSDDDTTALADVDNASTRPQGAEERGRDKPITIYDIAAAAGVAPSTVSRALSRPGRVSTETAARIHEAAEALGYKRTRPRRPADSAEETYVIALAIADVGNPFFSRVMIGLQESARANGYTVLLVDSRENAAEERAAIGKVLHLIDGIVLASSRMSNSAIQQFNRAVPVVSLNRRVPGVTSILSDSVQGMHTVVEHLASHGHRELTYLAGPPESWSNGTRWEGLTRACHVFGLRPHRIGPFSPTVGGGLHALEVWGRRPTSAVVGYNDLLAIGFMKAALARGLRVPEEVSIIGVDNVDLSSLTNPALTSLAAGARRLGSRAATAIVGHLRHRSQPQPAVTMLEMSLQERQSVGPAPATPPALPDIT</sequence>
<dbReference type="GO" id="GO:0000976">
    <property type="term" value="F:transcription cis-regulatory region binding"/>
    <property type="evidence" value="ECO:0007669"/>
    <property type="project" value="TreeGrafter"/>
</dbReference>
<dbReference type="PANTHER" id="PTHR30146:SF148">
    <property type="entry name" value="HTH-TYPE TRANSCRIPTIONAL REPRESSOR PURR-RELATED"/>
    <property type="match status" value="1"/>
</dbReference>
<dbReference type="OrthoDB" id="3258243at2"/>
<dbReference type="PANTHER" id="PTHR30146">
    <property type="entry name" value="LACI-RELATED TRANSCRIPTIONAL REPRESSOR"/>
    <property type="match status" value="1"/>
</dbReference>
<dbReference type="InterPro" id="IPR000843">
    <property type="entry name" value="HTH_LacI"/>
</dbReference>
<evidence type="ECO:0000259" key="6">
    <source>
        <dbReference type="PROSITE" id="PS50932"/>
    </source>
</evidence>
<dbReference type="InterPro" id="IPR046335">
    <property type="entry name" value="LacI/GalR-like_sensor"/>
</dbReference>
<dbReference type="RefSeq" id="WP_092612942.1">
    <property type="nucleotide sequence ID" value="NZ_FNHU01000021.1"/>
</dbReference>
<evidence type="ECO:0000256" key="3">
    <source>
        <dbReference type="ARBA" id="ARBA00023125"/>
    </source>
</evidence>
<reference evidence="7 8" key="1">
    <citation type="submission" date="2016-10" db="EMBL/GenBank/DDBJ databases">
        <authorList>
            <person name="de Groot N.N."/>
        </authorList>
    </citation>
    <scope>NUCLEOTIDE SEQUENCE [LARGE SCALE GENOMIC DNA]</scope>
    <source>
        <strain evidence="7 8">KPR-7B</strain>
    </source>
</reference>
<name>A0A1G9ZZL1_9ACTO</name>
<gene>
    <name evidence="7" type="ORF">SAMN04487766_12111</name>
</gene>
<feature type="domain" description="HTH lacI-type" evidence="6">
    <location>
        <begin position="35"/>
        <end position="89"/>
    </location>
</feature>